<sequence>MKNKKFLYILLFFSSFIVLASIASANESPKTIPIEKVGEDGESYTKYVSHEAVNILIYDEINVVVHEILGLENLQIKGNSISHDEGTHIGINPRHIIVPVTNELRVGDEIPQSLIDNYDPSKYIVYTEEELTEIVKTMEIKLAEYETKIIELEKTIGSIEELQNRVDNLEEKLPQTRRPTN</sequence>
<dbReference type="RefSeq" id="WP_110936212.1">
    <property type="nucleotide sequence ID" value="NZ_KZ614146.1"/>
</dbReference>
<evidence type="ECO:0000313" key="4">
    <source>
        <dbReference type="Proteomes" id="UP000281498"/>
    </source>
</evidence>
<name>A0A3A9KAB3_9BACI</name>
<keyword evidence="2" id="KW-0732">Signal</keyword>
<dbReference type="EMBL" id="PDOE01000001">
    <property type="protein sequence ID" value="RKL69149.1"/>
    <property type="molecule type" value="Genomic_DNA"/>
</dbReference>
<feature type="chain" id="PRO_5039247010" description="DUF4140 domain-containing protein" evidence="2">
    <location>
        <begin position="21"/>
        <end position="181"/>
    </location>
</feature>
<keyword evidence="1" id="KW-0175">Coiled coil</keyword>
<dbReference type="Proteomes" id="UP000281498">
    <property type="component" value="Unassembled WGS sequence"/>
</dbReference>
<proteinExistence type="predicted"/>
<feature type="coiled-coil region" evidence="1">
    <location>
        <begin position="128"/>
        <end position="179"/>
    </location>
</feature>
<accession>A0A3A9KAB3</accession>
<dbReference type="AlphaFoldDB" id="A0A3A9KAB3"/>
<evidence type="ECO:0000256" key="2">
    <source>
        <dbReference type="SAM" id="SignalP"/>
    </source>
</evidence>
<keyword evidence="4" id="KW-1185">Reference proteome</keyword>
<evidence type="ECO:0000256" key="1">
    <source>
        <dbReference type="SAM" id="Coils"/>
    </source>
</evidence>
<evidence type="ECO:0000313" key="3">
    <source>
        <dbReference type="EMBL" id="RKL69149.1"/>
    </source>
</evidence>
<evidence type="ECO:0008006" key="5">
    <source>
        <dbReference type="Google" id="ProtNLM"/>
    </source>
</evidence>
<gene>
    <name evidence="3" type="ORF">CR203_03715</name>
</gene>
<organism evidence="3 4">
    <name type="scientific">Salipaludibacillus neizhouensis</name>
    <dbReference type="NCBI Taxonomy" id="885475"/>
    <lineage>
        <taxon>Bacteria</taxon>
        <taxon>Bacillati</taxon>
        <taxon>Bacillota</taxon>
        <taxon>Bacilli</taxon>
        <taxon>Bacillales</taxon>
        <taxon>Bacillaceae</taxon>
    </lineage>
</organism>
<protein>
    <recommendedName>
        <fullName evidence="5">DUF4140 domain-containing protein</fullName>
    </recommendedName>
</protein>
<comment type="caution">
    <text evidence="3">The sequence shown here is derived from an EMBL/GenBank/DDBJ whole genome shotgun (WGS) entry which is preliminary data.</text>
</comment>
<feature type="signal peptide" evidence="2">
    <location>
        <begin position="1"/>
        <end position="20"/>
    </location>
</feature>
<reference evidence="3 4" key="1">
    <citation type="submission" date="2017-10" db="EMBL/GenBank/DDBJ databases">
        <title>Bacillus sp. nov., a halophilic bacterium isolated from a Keqin Lake.</title>
        <authorList>
            <person name="Wang H."/>
        </authorList>
    </citation>
    <scope>NUCLEOTIDE SEQUENCE [LARGE SCALE GENOMIC DNA]</scope>
    <source>
        <strain evidence="3 4">KCTC 13187</strain>
    </source>
</reference>